<evidence type="ECO:0000313" key="14">
    <source>
        <dbReference type="Proteomes" id="UP000824087"/>
    </source>
</evidence>
<evidence type="ECO:0000256" key="4">
    <source>
        <dbReference type="ARBA" id="ARBA00022490"/>
    </source>
</evidence>
<dbReference type="SMART" id="SM00841">
    <property type="entry name" value="Elong-fact-P_C"/>
    <property type="match status" value="1"/>
</dbReference>
<organism evidence="13 14">
    <name type="scientific">Candidatus Fimihabitans intestinipullorum</name>
    <dbReference type="NCBI Taxonomy" id="2840820"/>
    <lineage>
        <taxon>Bacteria</taxon>
        <taxon>Bacillati</taxon>
        <taxon>Mycoplasmatota</taxon>
        <taxon>Mycoplasmatota incertae sedis</taxon>
        <taxon>Candidatus Fimihabitans</taxon>
    </lineage>
</organism>
<dbReference type="SUPFAM" id="SSF50249">
    <property type="entry name" value="Nucleic acid-binding proteins"/>
    <property type="match status" value="2"/>
</dbReference>
<name>A0A9D1HVV0_9BACT</name>
<protein>
    <recommendedName>
        <fullName evidence="8 9">Elongation factor P</fullName>
        <shortName evidence="8">EF-P</shortName>
    </recommendedName>
</protein>
<dbReference type="NCBIfam" id="TIGR00038">
    <property type="entry name" value="efp"/>
    <property type="match status" value="1"/>
</dbReference>
<dbReference type="InterPro" id="IPR008991">
    <property type="entry name" value="Translation_prot_SH3-like_sf"/>
</dbReference>
<dbReference type="InterPro" id="IPR015365">
    <property type="entry name" value="Elong-fact-P_C"/>
</dbReference>
<dbReference type="Proteomes" id="UP000824087">
    <property type="component" value="Unassembled WGS sequence"/>
</dbReference>
<dbReference type="Pfam" id="PF01132">
    <property type="entry name" value="EFP"/>
    <property type="match status" value="1"/>
</dbReference>
<dbReference type="Pfam" id="PF09285">
    <property type="entry name" value="Elong-fact-P_C"/>
    <property type="match status" value="1"/>
</dbReference>
<evidence type="ECO:0000259" key="12">
    <source>
        <dbReference type="SMART" id="SM01185"/>
    </source>
</evidence>
<dbReference type="Gene3D" id="2.40.50.140">
    <property type="entry name" value="Nucleic acid-binding proteins"/>
    <property type="match status" value="2"/>
</dbReference>
<dbReference type="InterPro" id="IPR013852">
    <property type="entry name" value="Transl_elong_P/YeiP_CS"/>
</dbReference>
<evidence type="ECO:0000256" key="7">
    <source>
        <dbReference type="ARBA" id="ARBA00025469"/>
    </source>
</evidence>
<dbReference type="SUPFAM" id="SSF50104">
    <property type="entry name" value="Translation proteins SH3-like domain"/>
    <property type="match status" value="1"/>
</dbReference>
<keyword evidence="6 8" id="KW-0648">Protein biosynthesis</keyword>
<dbReference type="InterPro" id="IPR013185">
    <property type="entry name" value="Transl_elong_KOW-like"/>
</dbReference>
<dbReference type="InterPro" id="IPR011768">
    <property type="entry name" value="Transl_elongation_fac_P"/>
</dbReference>
<dbReference type="PANTHER" id="PTHR30053:SF12">
    <property type="entry name" value="ELONGATION FACTOR P (EF-P) FAMILY PROTEIN"/>
    <property type="match status" value="1"/>
</dbReference>
<dbReference type="PANTHER" id="PTHR30053">
    <property type="entry name" value="ELONGATION FACTOR P"/>
    <property type="match status" value="1"/>
</dbReference>
<reference evidence="13" key="1">
    <citation type="submission" date="2020-10" db="EMBL/GenBank/DDBJ databases">
        <authorList>
            <person name="Gilroy R."/>
        </authorList>
    </citation>
    <scope>NUCLEOTIDE SEQUENCE</scope>
    <source>
        <strain evidence="13">CHK197-8231</strain>
    </source>
</reference>
<evidence type="ECO:0000256" key="2">
    <source>
        <dbReference type="ARBA" id="ARBA00004815"/>
    </source>
</evidence>
<evidence type="ECO:0000256" key="3">
    <source>
        <dbReference type="ARBA" id="ARBA00009479"/>
    </source>
</evidence>
<dbReference type="CDD" id="cd05794">
    <property type="entry name" value="S1_EF-P_repeat_2"/>
    <property type="match status" value="1"/>
</dbReference>
<evidence type="ECO:0000256" key="1">
    <source>
        <dbReference type="ARBA" id="ARBA00004496"/>
    </source>
</evidence>
<comment type="function">
    <text evidence="7 8">Involved in peptide bond synthesis. Stimulates efficient translation and peptide-bond synthesis on native or reconstituted 70S ribosomes in vitro. Probably functions indirectly by altering the affinity of the ribosome for aminoacyl-tRNA, thus increasing their reactivity as acceptors for peptidyl transferase.</text>
</comment>
<comment type="pathway">
    <text evidence="2 8">Protein biosynthesis; polypeptide chain elongation.</text>
</comment>
<dbReference type="PIRSF" id="PIRSF005901">
    <property type="entry name" value="EF-P"/>
    <property type="match status" value="1"/>
</dbReference>
<dbReference type="CDD" id="cd04470">
    <property type="entry name" value="S1_EF-P_repeat_1"/>
    <property type="match status" value="1"/>
</dbReference>
<evidence type="ECO:0000259" key="11">
    <source>
        <dbReference type="SMART" id="SM00841"/>
    </source>
</evidence>
<evidence type="ECO:0000256" key="9">
    <source>
        <dbReference type="NCBIfam" id="TIGR00038"/>
    </source>
</evidence>
<proteinExistence type="inferred from homology"/>
<dbReference type="GO" id="GO:0005829">
    <property type="term" value="C:cytosol"/>
    <property type="evidence" value="ECO:0007669"/>
    <property type="project" value="UniProtKB-ARBA"/>
</dbReference>
<evidence type="ECO:0000256" key="6">
    <source>
        <dbReference type="ARBA" id="ARBA00022917"/>
    </source>
</evidence>
<feature type="domain" description="Elongation factor P C-terminal" evidence="11">
    <location>
        <begin position="129"/>
        <end position="184"/>
    </location>
</feature>
<keyword evidence="5 8" id="KW-0251">Elongation factor</keyword>
<dbReference type="NCBIfam" id="NF001810">
    <property type="entry name" value="PRK00529.1"/>
    <property type="match status" value="1"/>
</dbReference>
<dbReference type="AlphaFoldDB" id="A0A9D1HVV0"/>
<dbReference type="GO" id="GO:0043043">
    <property type="term" value="P:peptide biosynthetic process"/>
    <property type="evidence" value="ECO:0007669"/>
    <property type="project" value="InterPro"/>
</dbReference>
<dbReference type="EMBL" id="DVML01000007">
    <property type="protein sequence ID" value="HIU22170.1"/>
    <property type="molecule type" value="Genomic_DNA"/>
</dbReference>
<evidence type="ECO:0000256" key="5">
    <source>
        <dbReference type="ARBA" id="ARBA00022768"/>
    </source>
</evidence>
<dbReference type="Pfam" id="PF08207">
    <property type="entry name" value="EFP_N"/>
    <property type="match status" value="1"/>
</dbReference>
<dbReference type="SMART" id="SM01185">
    <property type="entry name" value="EFP"/>
    <property type="match status" value="1"/>
</dbReference>
<dbReference type="InterPro" id="IPR001059">
    <property type="entry name" value="Transl_elong_P/YeiP_cen"/>
</dbReference>
<comment type="subcellular location">
    <subcellularLocation>
        <location evidence="1 8">Cytoplasm</location>
    </subcellularLocation>
</comment>
<evidence type="ECO:0000256" key="8">
    <source>
        <dbReference type="HAMAP-Rule" id="MF_00141"/>
    </source>
</evidence>
<accession>A0A9D1HVV0</accession>
<evidence type="ECO:0000256" key="10">
    <source>
        <dbReference type="RuleBase" id="RU004389"/>
    </source>
</evidence>
<dbReference type="FunFam" id="2.40.50.140:FF:000009">
    <property type="entry name" value="Elongation factor P"/>
    <property type="match status" value="1"/>
</dbReference>
<dbReference type="InterPro" id="IPR012340">
    <property type="entry name" value="NA-bd_OB-fold"/>
</dbReference>
<dbReference type="HAMAP" id="MF_00141">
    <property type="entry name" value="EF_P"/>
    <property type="match status" value="1"/>
</dbReference>
<feature type="domain" description="Translation elongation factor P/YeiP central" evidence="12">
    <location>
        <begin position="67"/>
        <end position="121"/>
    </location>
</feature>
<gene>
    <name evidence="8 13" type="primary">efp</name>
    <name evidence="13" type="ORF">IAD49_01175</name>
</gene>
<dbReference type="FunFam" id="2.40.50.140:FF:000004">
    <property type="entry name" value="Elongation factor P"/>
    <property type="match status" value="1"/>
</dbReference>
<comment type="similarity">
    <text evidence="3 8 10">Belongs to the elongation factor P family.</text>
</comment>
<comment type="caution">
    <text evidence="13">The sequence shown here is derived from an EMBL/GenBank/DDBJ whole genome shotgun (WGS) entry which is preliminary data.</text>
</comment>
<dbReference type="GO" id="GO:0003746">
    <property type="term" value="F:translation elongation factor activity"/>
    <property type="evidence" value="ECO:0007669"/>
    <property type="project" value="UniProtKB-UniRule"/>
</dbReference>
<evidence type="ECO:0000313" key="13">
    <source>
        <dbReference type="EMBL" id="HIU22170.1"/>
    </source>
</evidence>
<dbReference type="Gene3D" id="2.30.30.30">
    <property type="match status" value="1"/>
</dbReference>
<keyword evidence="4 8" id="KW-0963">Cytoplasm</keyword>
<dbReference type="InterPro" id="IPR014722">
    <property type="entry name" value="Rib_uL2_dom2"/>
</dbReference>
<dbReference type="FunFam" id="2.30.30.30:FF:000003">
    <property type="entry name" value="Elongation factor P"/>
    <property type="match status" value="1"/>
</dbReference>
<dbReference type="InterPro" id="IPR020599">
    <property type="entry name" value="Transl_elong_fac_P/YeiP"/>
</dbReference>
<sequence>MININDIKNGMTIGYDGCIYQIIEFLHVKPGKGPAFVRTKLKNLRTGATIEKTFNSNIKVEKIHIDKQEMQFLYSSGDTYTFMNMETYEQVELSKDQLGDDVNYLKDGLDVTVIFYQGEMLGLMLPDKIEVEVTETTSAVKGNTTNNAQKDATIETGLLVKVPLFIEQGEKILVSTKDGKYVSRA</sequence>
<dbReference type="PROSITE" id="PS01275">
    <property type="entry name" value="EFP"/>
    <property type="match status" value="1"/>
</dbReference>
<reference evidence="13" key="2">
    <citation type="journal article" date="2021" name="PeerJ">
        <title>Extensive microbial diversity within the chicken gut microbiome revealed by metagenomics and culture.</title>
        <authorList>
            <person name="Gilroy R."/>
            <person name="Ravi A."/>
            <person name="Getino M."/>
            <person name="Pursley I."/>
            <person name="Horton D.L."/>
            <person name="Alikhan N.F."/>
            <person name="Baker D."/>
            <person name="Gharbi K."/>
            <person name="Hall N."/>
            <person name="Watson M."/>
            <person name="Adriaenssens E.M."/>
            <person name="Foster-Nyarko E."/>
            <person name="Jarju S."/>
            <person name="Secka A."/>
            <person name="Antonio M."/>
            <person name="Oren A."/>
            <person name="Chaudhuri R.R."/>
            <person name="La Ragione R."/>
            <person name="Hildebrand F."/>
            <person name="Pallen M.J."/>
        </authorList>
    </citation>
    <scope>NUCLEOTIDE SEQUENCE</scope>
    <source>
        <strain evidence="13">CHK197-8231</strain>
    </source>
</reference>